<dbReference type="PANTHER" id="PTHR31373:SF27">
    <property type="entry name" value="TROVE DOMAIN-CONTAINING PROTEIN"/>
    <property type="match status" value="1"/>
</dbReference>
<dbReference type="EMBL" id="KN822136">
    <property type="protein sequence ID" value="KIM55346.1"/>
    <property type="molecule type" value="Genomic_DNA"/>
</dbReference>
<reference evidence="3 4" key="1">
    <citation type="submission" date="2014-04" db="EMBL/GenBank/DDBJ databases">
        <authorList>
            <consortium name="DOE Joint Genome Institute"/>
            <person name="Kuo A."/>
            <person name="Kohler A."/>
            <person name="Nagy L.G."/>
            <person name="Floudas D."/>
            <person name="Copeland A."/>
            <person name="Barry K.W."/>
            <person name="Cichocki N."/>
            <person name="Veneault-Fourrey C."/>
            <person name="LaButti K."/>
            <person name="Lindquist E.A."/>
            <person name="Lipzen A."/>
            <person name="Lundell T."/>
            <person name="Morin E."/>
            <person name="Murat C."/>
            <person name="Sun H."/>
            <person name="Tunlid A."/>
            <person name="Henrissat B."/>
            <person name="Grigoriev I.V."/>
            <person name="Hibbett D.S."/>
            <person name="Martin F."/>
            <person name="Nordberg H.P."/>
            <person name="Cantor M.N."/>
            <person name="Hua S.X."/>
        </authorList>
    </citation>
    <scope>NUCLEOTIDE SEQUENCE [LARGE SCALE GENOMIC DNA]</scope>
    <source>
        <strain evidence="3 4">Foug A</strain>
    </source>
</reference>
<dbReference type="InterPro" id="IPR058580">
    <property type="entry name" value="DUF2828"/>
</dbReference>
<dbReference type="Pfam" id="PF25043">
    <property type="entry name" value="DUF7788"/>
    <property type="match status" value="1"/>
</dbReference>
<evidence type="ECO:0000313" key="3">
    <source>
        <dbReference type="EMBL" id="KIM55346.1"/>
    </source>
</evidence>
<dbReference type="OrthoDB" id="1149618at2759"/>
<dbReference type="PIRSF" id="PIRSF015417">
    <property type="entry name" value="T31B5_30_vWA"/>
    <property type="match status" value="1"/>
</dbReference>
<dbReference type="Proteomes" id="UP000053989">
    <property type="component" value="Unassembled WGS sequence"/>
</dbReference>
<accession>A0A0C3DGX6</accession>
<gene>
    <name evidence="3" type="ORF">SCLCIDRAFT_1221175</name>
</gene>
<evidence type="ECO:0008006" key="5">
    <source>
        <dbReference type="Google" id="ProtNLM"/>
    </source>
</evidence>
<dbReference type="InterPro" id="IPR036465">
    <property type="entry name" value="vWFA_dom_sf"/>
</dbReference>
<protein>
    <recommendedName>
        <fullName evidence="5">DUF2828 domain-containing protein</fullName>
    </recommendedName>
</protein>
<evidence type="ECO:0000313" key="4">
    <source>
        <dbReference type="Proteomes" id="UP000053989"/>
    </source>
</evidence>
<evidence type="ECO:0000259" key="1">
    <source>
        <dbReference type="Pfam" id="PF11443"/>
    </source>
</evidence>
<dbReference type="InterPro" id="IPR011205">
    <property type="entry name" value="UCP015417_vWA"/>
</dbReference>
<dbReference type="InterPro" id="IPR056690">
    <property type="entry name" value="DUF7788"/>
</dbReference>
<dbReference type="Pfam" id="PF11443">
    <property type="entry name" value="DUF2828"/>
    <property type="match status" value="1"/>
</dbReference>
<dbReference type="PANTHER" id="PTHR31373">
    <property type="entry name" value="OS06G0652100 PROTEIN"/>
    <property type="match status" value="1"/>
</dbReference>
<dbReference type="InParanoid" id="A0A0C3DGX6"/>
<reference evidence="4" key="2">
    <citation type="submission" date="2015-01" db="EMBL/GenBank/DDBJ databases">
        <title>Evolutionary Origins and Diversification of the Mycorrhizal Mutualists.</title>
        <authorList>
            <consortium name="DOE Joint Genome Institute"/>
            <consortium name="Mycorrhizal Genomics Consortium"/>
            <person name="Kohler A."/>
            <person name="Kuo A."/>
            <person name="Nagy L.G."/>
            <person name="Floudas D."/>
            <person name="Copeland A."/>
            <person name="Barry K.W."/>
            <person name="Cichocki N."/>
            <person name="Veneault-Fourrey C."/>
            <person name="LaButti K."/>
            <person name="Lindquist E.A."/>
            <person name="Lipzen A."/>
            <person name="Lundell T."/>
            <person name="Morin E."/>
            <person name="Murat C."/>
            <person name="Riley R."/>
            <person name="Ohm R."/>
            <person name="Sun H."/>
            <person name="Tunlid A."/>
            <person name="Henrissat B."/>
            <person name="Grigoriev I.V."/>
            <person name="Hibbett D.S."/>
            <person name="Martin F."/>
        </authorList>
    </citation>
    <scope>NUCLEOTIDE SEQUENCE [LARGE SCALE GENOMIC DNA]</scope>
    <source>
        <strain evidence="4">Foug A</strain>
    </source>
</reference>
<evidence type="ECO:0000259" key="2">
    <source>
        <dbReference type="Pfam" id="PF25043"/>
    </source>
</evidence>
<proteinExistence type="predicted"/>
<name>A0A0C3DGX6_9AGAM</name>
<sequence length="798" mass="89338">MALFSGDRLDFIRTAFTGLPGTLNPVSSRSNSTYGCVPSQLHSASESAVLSDQPLIRQHITPLLSCSGTQPSMSSLPSAQTAQTVTLPPIPELFNPGFLDVLLHGEPPVLLHGEPHWHPTPSNKMMGALRSVAHHKFTENGAPAFSSTLSHTLDAYIGLRQGVSGREVDRYLANAWAVDPALTLRIIWHCRSIHDGKGEKELFYRAFGWLYENHPRTAIYNLKYLVLPLCLPPSNDKNCRRHHMPHGYWKDLLNILALATLDELTPRTTFESTRPNFLHSNGRRCSQPSFKSNEEQEAWARAQRNERFAGAYTRLTRKLGENRYRALYIAISRLFAEQLIEDIKTLNKLDEIPKGAGKEKKRKDLEFALSLALKWAPTPGKSHDRVTNIASAICMLLNHAQLLPVPEYISVSQSQVSIEADTLHFLRALYQKSILTRTRRVLCVPEPLMSSNAWSSILYDRVASLCMNTNKARFYAHDGVRFSKFLAEVESGQRKGISGATMTPHALVMEAVRLEKELSSDSWGRVVDQRAAQREAITTELRTINAQWATLVSRTREAGTLDNCIAVCDVSGSMGSVRHSYMPTRRMSKHHVNPIWPALSLSLLVARLAKPPFHNTFITFSSSPSIVTLDSEDAHVGLGETVRRMGMADWSMNTDFEAVFLRLILPLAIANKVPQEDMIKRIFVFTDMQFDESQSASAAEWKTNHDMIERAYMEAGYDMPEIVYWNLSNATVHPGITAPVTGDREGVAMLSGYSAALLKVFMGEEEAGWEVVQERMTPEGMMLRAVGRKSFEPLRVVD</sequence>
<keyword evidence="4" id="KW-1185">Reference proteome</keyword>
<dbReference type="AlphaFoldDB" id="A0A0C3DGX6"/>
<organism evidence="3 4">
    <name type="scientific">Scleroderma citrinum Foug A</name>
    <dbReference type="NCBI Taxonomy" id="1036808"/>
    <lineage>
        <taxon>Eukaryota</taxon>
        <taxon>Fungi</taxon>
        <taxon>Dikarya</taxon>
        <taxon>Basidiomycota</taxon>
        <taxon>Agaricomycotina</taxon>
        <taxon>Agaricomycetes</taxon>
        <taxon>Agaricomycetidae</taxon>
        <taxon>Boletales</taxon>
        <taxon>Sclerodermatineae</taxon>
        <taxon>Sclerodermataceae</taxon>
        <taxon>Scleroderma</taxon>
    </lineage>
</organism>
<feature type="domain" description="DUF7788" evidence="2">
    <location>
        <begin position="563"/>
        <end position="796"/>
    </location>
</feature>
<feature type="domain" description="DUF2828" evidence="1">
    <location>
        <begin position="138"/>
        <end position="561"/>
    </location>
</feature>
<dbReference type="HOGENOM" id="CLU_011744_0_0_1"/>
<dbReference type="Gene3D" id="3.40.50.410">
    <property type="entry name" value="von Willebrand factor, type A domain"/>
    <property type="match status" value="1"/>
</dbReference>